<dbReference type="InterPro" id="IPR025528">
    <property type="entry name" value="BrnA_antitoxin"/>
</dbReference>
<evidence type="ECO:0000313" key="3">
    <source>
        <dbReference type="Proteomes" id="UP000639859"/>
    </source>
</evidence>
<comment type="caution">
    <text evidence="2">The sequence shown here is derived from an EMBL/GenBank/DDBJ whole genome shotgun (WGS) entry which is preliminary data.</text>
</comment>
<name>A0ABS0T0R6_9CAUL</name>
<dbReference type="Proteomes" id="UP000639859">
    <property type="component" value="Unassembled WGS sequence"/>
</dbReference>
<protein>
    <submittedName>
        <fullName evidence="2">BrnA antitoxin family protein</fullName>
    </submittedName>
</protein>
<evidence type="ECO:0000313" key="2">
    <source>
        <dbReference type="EMBL" id="MBI1685289.1"/>
    </source>
</evidence>
<dbReference type="Pfam" id="PF14384">
    <property type="entry name" value="BrnA_antitoxin"/>
    <property type="match status" value="1"/>
</dbReference>
<feature type="region of interest" description="Disordered" evidence="1">
    <location>
        <begin position="17"/>
        <end position="48"/>
    </location>
</feature>
<feature type="compositionally biased region" description="Basic and acidic residues" evidence="1">
    <location>
        <begin position="21"/>
        <end position="39"/>
    </location>
</feature>
<reference evidence="2 3" key="1">
    <citation type="submission" date="2020-11" db="EMBL/GenBank/DDBJ databases">
        <title>genome sequence of strain KACC 18849.</title>
        <authorList>
            <person name="Gao J."/>
            <person name="Zhang X."/>
        </authorList>
    </citation>
    <scope>NUCLEOTIDE SEQUENCE [LARGE SCALE GENOMIC DNA]</scope>
    <source>
        <strain evidence="2 3">KACC 18849</strain>
    </source>
</reference>
<dbReference type="EMBL" id="JADWOX010000012">
    <property type="protein sequence ID" value="MBI1685289.1"/>
    <property type="molecule type" value="Genomic_DNA"/>
</dbReference>
<gene>
    <name evidence="2" type="ORF">I4Q42_16590</name>
</gene>
<proteinExistence type="predicted"/>
<evidence type="ECO:0000256" key="1">
    <source>
        <dbReference type="SAM" id="MobiDB-lite"/>
    </source>
</evidence>
<sequence>MNKTTLSEDQLERLAALDALPDDRIDTTDIPEAPHENARLARRPGQGETLAHPDAVALDADVVGWFKEHAGGKPYQTEINRVLRQYVAKAEKKRA</sequence>
<dbReference type="RefSeq" id="WP_198577197.1">
    <property type="nucleotide sequence ID" value="NZ_JADWOX010000012.1"/>
</dbReference>
<keyword evidence="3" id="KW-1185">Reference proteome</keyword>
<accession>A0ABS0T0R6</accession>
<organism evidence="2 3">
    <name type="scientific">Caulobacter hibisci</name>
    <dbReference type="NCBI Taxonomy" id="2035993"/>
    <lineage>
        <taxon>Bacteria</taxon>
        <taxon>Pseudomonadati</taxon>
        <taxon>Pseudomonadota</taxon>
        <taxon>Alphaproteobacteria</taxon>
        <taxon>Caulobacterales</taxon>
        <taxon>Caulobacteraceae</taxon>
        <taxon>Caulobacter</taxon>
    </lineage>
</organism>